<gene>
    <name evidence="5" type="ORF">BDV28DRAFT_110997</name>
</gene>
<keyword evidence="3" id="KW-0449">Lipoprotein</keyword>
<dbReference type="AlphaFoldDB" id="A0A5N6Z6H2"/>
<keyword evidence="1" id="KW-0519">Myristate</keyword>
<feature type="compositionally biased region" description="Low complexity" evidence="4">
    <location>
        <begin position="61"/>
        <end position="79"/>
    </location>
</feature>
<dbReference type="Pfam" id="PF15811">
    <property type="entry name" value="SVIP"/>
    <property type="match status" value="1"/>
</dbReference>
<evidence type="ECO:0000256" key="1">
    <source>
        <dbReference type="ARBA" id="ARBA00022707"/>
    </source>
</evidence>
<dbReference type="EMBL" id="ML739102">
    <property type="protein sequence ID" value="KAE8353281.1"/>
    <property type="molecule type" value="Genomic_DNA"/>
</dbReference>
<feature type="compositionally biased region" description="Low complexity" evidence="4">
    <location>
        <begin position="97"/>
        <end position="110"/>
    </location>
</feature>
<dbReference type="OrthoDB" id="5415072at2759"/>
<organism evidence="5 6">
    <name type="scientific">Aspergillus coremiiformis</name>
    <dbReference type="NCBI Taxonomy" id="138285"/>
    <lineage>
        <taxon>Eukaryota</taxon>
        <taxon>Fungi</taxon>
        <taxon>Dikarya</taxon>
        <taxon>Ascomycota</taxon>
        <taxon>Pezizomycotina</taxon>
        <taxon>Eurotiomycetes</taxon>
        <taxon>Eurotiomycetidae</taxon>
        <taxon>Eurotiales</taxon>
        <taxon>Aspergillaceae</taxon>
        <taxon>Aspergillus</taxon>
        <taxon>Aspergillus subgen. Circumdati</taxon>
    </lineage>
</organism>
<reference evidence="6" key="1">
    <citation type="submission" date="2019-04" db="EMBL/GenBank/DDBJ databases">
        <title>Friends and foes A comparative genomics studyof 23 Aspergillus species from section Flavi.</title>
        <authorList>
            <consortium name="DOE Joint Genome Institute"/>
            <person name="Kjaerbolling I."/>
            <person name="Vesth T."/>
            <person name="Frisvad J.C."/>
            <person name="Nybo J.L."/>
            <person name="Theobald S."/>
            <person name="Kildgaard S."/>
            <person name="Isbrandt T."/>
            <person name="Kuo A."/>
            <person name="Sato A."/>
            <person name="Lyhne E.K."/>
            <person name="Kogle M.E."/>
            <person name="Wiebenga A."/>
            <person name="Kun R.S."/>
            <person name="Lubbers R.J."/>
            <person name="Makela M.R."/>
            <person name="Barry K."/>
            <person name="Chovatia M."/>
            <person name="Clum A."/>
            <person name="Daum C."/>
            <person name="Haridas S."/>
            <person name="He G."/>
            <person name="LaButti K."/>
            <person name="Lipzen A."/>
            <person name="Mondo S."/>
            <person name="Riley R."/>
            <person name="Salamov A."/>
            <person name="Simmons B.A."/>
            <person name="Magnuson J.K."/>
            <person name="Henrissat B."/>
            <person name="Mortensen U.H."/>
            <person name="Larsen T.O."/>
            <person name="Devries R.P."/>
            <person name="Grigoriev I.V."/>
            <person name="Machida M."/>
            <person name="Baker S.E."/>
            <person name="Andersen M.R."/>
        </authorList>
    </citation>
    <scope>NUCLEOTIDE SEQUENCE [LARGE SCALE GENOMIC DNA]</scope>
    <source>
        <strain evidence="6">CBS 553.77</strain>
    </source>
</reference>
<evidence type="ECO:0000256" key="3">
    <source>
        <dbReference type="ARBA" id="ARBA00023288"/>
    </source>
</evidence>
<keyword evidence="6" id="KW-1185">Reference proteome</keyword>
<evidence type="ECO:0000256" key="2">
    <source>
        <dbReference type="ARBA" id="ARBA00023139"/>
    </source>
</evidence>
<feature type="region of interest" description="Disordered" evidence="4">
    <location>
        <begin position="1"/>
        <end position="133"/>
    </location>
</feature>
<dbReference type="Proteomes" id="UP000327118">
    <property type="component" value="Unassembled WGS sequence"/>
</dbReference>
<evidence type="ECO:0000313" key="6">
    <source>
        <dbReference type="Proteomes" id="UP000327118"/>
    </source>
</evidence>
<dbReference type="InterPro" id="IPR031632">
    <property type="entry name" value="SVIP"/>
</dbReference>
<accession>A0A5N6Z6H2</accession>
<feature type="compositionally biased region" description="Basic and acidic residues" evidence="4">
    <location>
        <begin position="115"/>
        <end position="133"/>
    </location>
</feature>
<proteinExistence type="predicted"/>
<evidence type="ECO:0000313" key="5">
    <source>
        <dbReference type="EMBL" id="KAE8353281.1"/>
    </source>
</evidence>
<sequence>MGNICSRSKNEPEAFSSPGRVLGSANPPPGEAGKSSSGPRAPLPAKASTGRTLGNVGASGAGADTADTADARTNAAIAAQKRAESASAGNKGKLGSKLAAQKAQTQTQTLNEASQDERAARDADNAASARRWE</sequence>
<evidence type="ECO:0000256" key="4">
    <source>
        <dbReference type="SAM" id="MobiDB-lite"/>
    </source>
</evidence>
<keyword evidence="2" id="KW-0564">Palmitate</keyword>
<protein>
    <submittedName>
        <fullName evidence="5">Uncharacterized protein</fullName>
    </submittedName>
</protein>
<name>A0A5N6Z6H2_9EURO</name>